<evidence type="ECO:0000313" key="1">
    <source>
        <dbReference type="EMBL" id="MDR7380404.1"/>
    </source>
</evidence>
<keyword evidence="2" id="KW-1185">Reference proteome</keyword>
<proteinExistence type="predicted"/>
<dbReference type="Proteomes" id="UP001180487">
    <property type="component" value="Unassembled WGS sequence"/>
</dbReference>
<evidence type="ECO:0000313" key="2">
    <source>
        <dbReference type="Proteomes" id="UP001180487"/>
    </source>
</evidence>
<dbReference type="SUPFAM" id="SSF52540">
    <property type="entry name" value="P-loop containing nucleoside triphosphate hydrolases"/>
    <property type="match status" value="1"/>
</dbReference>
<comment type="caution">
    <text evidence="1">The sequence shown here is derived from an EMBL/GenBank/DDBJ whole genome shotgun (WGS) entry which is preliminary data.</text>
</comment>
<reference evidence="1 2" key="1">
    <citation type="submission" date="2023-07" db="EMBL/GenBank/DDBJ databases">
        <title>Sorghum-associated microbial communities from plants grown in Nebraska, USA.</title>
        <authorList>
            <person name="Schachtman D."/>
        </authorList>
    </citation>
    <scope>NUCLEOTIDE SEQUENCE [LARGE SCALE GENOMIC DNA]</scope>
    <source>
        <strain evidence="1 2">BE313</strain>
    </source>
</reference>
<dbReference type="InterPro" id="IPR027417">
    <property type="entry name" value="P-loop_NTPase"/>
</dbReference>
<accession>A0ABU2CGG3</accession>
<dbReference type="InterPro" id="IPR047985">
    <property type="entry name" value="StbB-like"/>
</dbReference>
<sequence length="232" mass="25423">MKVAIINFSGNVGKTTIARHLLAPRIKKVEIVSVESANADEQEADALRGRDFGHLQQYMLASDDLIVDIGASNVEDLLTLMRKFKGSHEDFDYFVIPAVPDVKQQKDTANTANELAKMGVPADRIKIVLNRVEDGDAPDKQFTALLGFLAVNPVATINLAAHLTDNEIYQRVKHDGRSISDLATDKTDYKALIAKAKDQAEKIELADKLAIKRLATGVLPELDACFEALALK</sequence>
<dbReference type="RefSeq" id="WP_310377220.1">
    <property type="nucleotide sequence ID" value="NZ_JAVDXT010000009.1"/>
</dbReference>
<gene>
    <name evidence="1" type="ORF">J2X19_005111</name>
</gene>
<dbReference type="NCBIfam" id="NF041292">
    <property type="entry name" value="StbB"/>
    <property type="match status" value="1"/>
</dbReference>
<dbReference type="EMBL" id="JAVDXT010000009">
    <property type="protein sequence ID" value="MDR7380404.1"/>
    <property type="molecule type" value="Genomic_DNA"/>
</dbReference>
<name>A0ABU2CGG3_9BURK</name>
<organism evidence="1 2">
    <name type="scientific">Rhodoferax ferrireducens</name>
    <dbReference type="NCBI Taxonomy" id="192843"/>
    <lineage>
        <taxon>Bacteria</taxon>
        <taxon>Pseudomonadati</taxon>
        <taxon>Pseudomonadota</taxon>
        <taxon>Betaproteobacteria</taxon>
        <taxon>Burkholderiales</taxon>
        <taxon>Comamonadaceae</taxon>
        <taxon>Rhodoferax</taxon>
    </lineage>
</organism>
<dbReference type="Gene3D" id="3.40.50.300">
    <property type="entry name" value="P-loop containing nucleotide triphosphate hydrolases"/>
    <property type="match status" value="1"/>
</dbReference>
<protein>
    <submittedName>
        <fullName evidence="1">Flp pilus assembly CpaE family ATPase</fullName>
    </submittedName>
</protein>